<dbReference type="GO" id="GO:0005509">
    <property type="term" value="F:calcium ion binding"/>
    <property type="evidence" value="ECO:0007669"/>
    <property type="project" value="InterPro"/>
</dbReference>
<evidence type="ECO:0000256" key="1">
    <source>
        <dbReference type="ARBA" id="ARBA00004370"/>
    </source>
</evidence>
<dbReference type="InterPro" id="IPR008797">
    <property type="entry name" value="PSII_PsbQ"/>
</dbReference>
<dbReference type="HOGENOM" id="CLU_118956_0_0_3"/>
<sequence>MPRFRSILSILLVLVTTLLVSCGGSPSAAIPTTYSPEKIEQLQVFVEPVNQARQELSQLKDFISEQNWVDTRTYIHGPLGQLRQQMLGLSRELLPKDQKEATDLAKKVFGDFERLDAAAQDRSPTRAQAQFQEVVRDFDAFLDLIPPGS</sequence>
<dbReference type="AlphaFoldDB" id="E0U969"/>
<name>E0U969_GLOV7</name>
<dbReference type="GO" id="GO:0019898">
    <property type="term" value="C:extrinsic component of membrane"/>
    <property type="evidence" value="ECO:0007669"/>
    <property type="project" value="InterPro"/>
</dbReference>
<evidence type="ECO:0000256" key="3">
    <source>
        <dbReference type="ARBA" id="ARBA00023136"/>
    </source>
</evidence>
<dbReference type="eggNOG" id="ENOG5032TF7">
    <property type="taxonomic scope" value="Bacteria"/>
</dbReference>
<dbReference type="GO" id="GO:0015979">
    <property type="term" value="P:photosynthesis"/>
    <property type="evidence" value="ECO:0007669"/>
    <property type="project" value="InterPro"/>
</dbReference>
<dbReference type="Gene3D" id="1.20.120.290">
    <property type="entry name" value="Oxygen-evolving enhancer protein 3 (PsbQ), four-helix up-down bundle"/>
    <property type="match status" value="1"/>
</dbReference>
<dbReference type="SUPFAM" id="SSF101112">
    <property type="entry name" value="Oxygen-evolving enhancer protein 3"/>
    <property type="match status" value="1"/>
</dbReference>
<dbReference type="KEGG" id="cyj:Cyan7822_5451"/>
<dbReference type="Proteomes" id="UP000008206">
    <property type="component" value="Chromosome"/>
</dbReference>
<dbReference type="InterPro" id="IPR017487">
    <property type="entry name" value="PSII_PsbQ_cyanobac"/>
</dbReference>
<dbReference type="NCBIfam" id="TIGR03042">
    <property type="entry name" value="PS_II_psbQ_bact"/>
    <property type="match status" value="1"/>
</dbReference>
<protein>
    <submittedName>
        <fullName evidence="4">Photosystem II protein PsbQ</fullName>
    </submittedName>
</protein>
<reference evidence="5" key="1">
    <citation type="journal article" date="2011" name="MBio">
        <title>Novel metabolic attributes of the genus Cyanothece, comprising a group of unicellular nitrogen-fixing Cyanobacteria.</title>
        <authorList>
            <person name="Bandyopadhyay A."/>
            <person name="Elvitigala T."/>
            <person name="Welsh E."/>
            <person name="Stockel J."/>
            <person name="Liberton M."/>
            <person name="Min H."/>
            <person name="Sherman L.A."/>
            <person name="Pakrasi H.B."/>
        </authorList>
    </citation>
    <scope>NUCLEOTIDE SEQUENCE [LARGE SCALE GENOMIC DNA]</scope>
    <source>
        <strain evidence="5">PCC 7822</strain>
    </source>
</reference>
<accession>E0U969</accession>
<dbReference type="STRING" id="497965.Cyan7822_5451"/>
<proteinExistence type="predicted"/>
<comment type="subcellular location">
    <subcellularLocation>
        <location evidence="1">Membrane</location>
    </subcellularLocation>
</comment>
<gene>
    <name evidence="4" type="ordered locus">Cyan7822_5451</name>
</gene>
<evidence type="ECO:0000313" key="4">
    <source>
        <dbReference type="EMBL" id="ADN17327.1"/>
    </source>
</evidence>
<dbReference type="OrthoDB" id="425184at2"/>
<evidence type="ECO:0000256" key="2">
    <source>
        <dbReference type="ARBA" id="ARBA00023078"/>
    </source>
</evidence>
<dbReference type="GO" id="GO:0009654">
    <property type="term" value="C:photosystem II oxygen evolving complex"/>
    <property type="evidence" value="ECO:0007669"/>
    <property type="project" value="InterPro"/>
</dbReference>
<organism evidence="4 5">
    <name type="scientific">Gloeothece verrucosa (strain PCC 7822)</name>
    <name type="common">Cyanothece sp. (strain PCC 7822)</name>
    <dbReference type="NCBI Taxonomy" id="497965"/>
    <lineage>
        <taxon>Bacteria</taxon>
        <taxon>Bacillati</taxon>
        <taxon>Cyanobacteriota</taxon>
        <taxon>Cyanophyceae</taxon>
        <taxon>Oscillatoriophycideae</taxon>
        <taxon>Chroococcales</taxon>
        <taxon>Aphanothecaceae</taxon>
        <taxon>Gloeothece</taxon>
        <taxon>Gloeothece verrucosa</taxon>
    </lineage>
</organism>
<keyword evidence="2" id="KW-0793">Thylakoid</keyword>
<keyword evidence="5" id="KW-1185">Reference proteome</keyword>
<dbReference type="EMBL" id="CP002198">
    <property type="protein sequence ID" value="ADN17327.1"/>
    <property type="molecule type" value="Genomic_DNA"/>
</dbReference>
<dbReference type="InterPro" id="IPR023222">
    <property type="entry name" value="PsbQ-like_dom_sf"/>
</dbReference>
<dbReference type="Pfam" id="PF05757">
    <property type="entry name" value="PsbQ"/>
    <property type="match status" value="1"/>
</dbReference>
<evidence type="ECO:0000313" key="5">
    <source>
        <dbReference type="Proteomes" id="UP000008206"/>
    </source>
</evidence>
<dbReference type="RefSeq" id="WP_013325365.1">
    <property type="nucleotide sequence ID" value="NC_014501.1"/>
</dbReference>
<keyword evidence="3" id="KW-0472">Membrane</keyword>
<dbReference type="PROSITE" id="PS51257">
    <property type="entry name" value="PROKAR_LIPOPROTEIN"/>
    <property type="match status" value="1"/>
</dbReference>